<evidence type="ECO:0000313" key="1">
    <source>
        <dbReference type="EMBL" id="SFK83389.1"/>
    </source>
</evidence>
<organism evidence="1 2">
    <name type="scientific">Methylocapsa palsarum</name>
    <dbReference type="NCBI Taxonomy" id="1612308"/>
    <lineage>
        <taxon>Bacteria</taxon>
        <taxon>Pseudomonadati</taxon>
        <taxon>Pseudomonadota</taxon>
        <taxon>Alphaproteobacteria</taxon>
        <taxon>Hyphomicrobiales</taxon>
        <taxon>Beijerinckiaceae</taxon>
        <taxon>Methylocapsa</taxon>
    </lineage>
</organism>
<protein>
    <submittedName>
        <fullName evidence="1">Uncharacterized protein</fullName>
    </submittedName>
</protein>
<keyword evidence="2" id="KW-1185">Reference proteome</keyword>
<dbReference type="RefSeq" id="WP_139223722.1">
    <property type="nucleotide sequence ID" value="NZ_FOSN01000027.1"/>
</dbReference>
<evidence type="ECO:0000313" key="2">
    <source>
        <dbReference type="Proteomes" id="UP000198755"/>
    </source>
</evidence>
<dbReference type="EMBL" id="FOSN01000027">
    <property type="protein sequence ID" value="SFK83389.1"/>
    <property type="molecule type" value="Genomic_DNA"/>
</dbReference>
<reference evidence="1 2" key="1">
    <citation type="submission" date="2016-10" db="EMBL/GenBank/DDBJ databases">
        <authorList>
            <person name="de Groot N.N."/>
        </authorList>
    </citation>
    <scope>NUCLEOTIDE SEQUENCE [LARGE SCALE GENOMIC DNA]</scope>
    <source>
        <strain evidence="1 2">NE2</strain>
    </source>
</reference>
<dbReference type="STRING" id="1612308.SAMN05444581_12715"/>
<accession>A0A1I4CSX0</accession>
<dbReference type="AlphaFoldDB" id="A0A1I4CSX0"/>
<name>A0A1I4CSX0_9HYPH</name>
<dbReference type="Proteomes" id="UP000198755">
    <property type="component" value="Unassembled WGS sequence"/>
</dbReference>
<sequence length="86" mass="9364">MNAIAPPQQVCDPAAVKQTKLYLLRDALHECLRLAEHYAAAGQAFLAVDDDARALNSTRCFVDSARTAQKCAQEIKALHNNAEAPE</sequence>
<proteinExistence type="predicted"/>
<gene>
    <name evidence="1" type="ORF">SAMN05444581_12715</name>
</gene>